<keyword evidence="3" id="KW-1185">Reference proteome</keyword>
<organism evidence="2 3">
    <name type="scientific">Aquisphaera giovannonii</name>
    <dbReference type="NCBI Taxonomy" id="406548"/>
    <lineage>
        <taxon>Bacteria</taxon>
        <taxon>Pseudomonadati</taxon>
        <taxon>Planctomycetota</taxon>
        <taxon>Planctomycetia</taxon>
        <taxon>Isosphaerales</taxon>
        <taxon>Isosphaeraceae</taxon>
        <taxon>Aquisphaera</taxon>
    </lineage>
</organism>
<feature type="region of interest" description="Disordered" evidence="1">
    <location>
        <begin position="262"/>
        <end position="281"/>
    </location>
</feature>
<keyword evidence="2" id="KW-0560">Oxidoreductase</keyword>
<dbReference type="Proteomes" id="UP000324233">
    <property type="component" value="Chromosome"/>
</dbReference>
<dbReference type="Pfam" id="PF13620">
    <property type="entry name" value="CarboxypepD_reg"/>
    <property type="match status" value="1"/>
</dbReference>
<dbReference type="EMBL" id="CP042997">
    <property type="protein sequence ID" value="QEH35537.1"/>
    <property type="molecule type" value="Genomic_DNA"/>
</dbReference>
<dbReference type="InterPro" id="IPR008969">
    <property type="entry name" value="CarboxyPept-like_regulatory"/>
</dbReference>
<evidence type="ECO:0000313" key="3">
    <source>
        <dbReference type="Proteomes" id="UP000324233"/>
    </source>
</evidence>
<dbReference type="RefSeq" id="WP_168221937.1">
    <property type="nucleotide sequence ID" value="NZ_CP042997.1"/>
</dbReference>
<protein>
    <submittedName>
        <fullName evidence="2">Dioxygenase</fullName>
    </submittedName>
</protein>
<keyword evidence="2" id="KW-0223">Dioxygenase</keyword>
<proteinExistence type="predicted"/>
<accession>A0A5B9W5F1</accession>
<sequence length="883" mass="94367">MVIGSLGMFVALVAASQVGRGVVVGEVVDAAGRPVAGAEVALAAGTLRDGSVPVLAAGTTDGSGRFHLRRPPGARAGGQPVDTAGAVWIRKDGFGLGVSDLLREDRDDRVHRVTLEPAAARRVTVVDEKGAGIPGVRIAPRIVVAEGTNYLGVAVPDAWLDRLAAEADAGGVAEVRSLGRLMDVRGYRATIPGRGAHTLMIPFAASRGDARRTAGPPVRLASRIADDAGRPIAGASVEVWVRTGVPQDDGRSTYFLMPERLPAGRGPSSSGPDGTVEIPDGPLRGSSCRLVARAEGFEAAVSGWVALSGEKVDVPVPGLRRLRTVEGRVVDRGGAPVVGASVFTQGRSVRATTDAVGRFRLEGVPPAPTFLFASKEGFRFRGRMLEGPGAHATIELARADEPPARIMRTLPDPIPLDESRGLARRVLDPALKEAIAKGDDASKLWLLRVLRWLDPPAILEQVERIKVARGTTADYLKGEAALGIAPADQDEAASVAETIADRAYRAGTLVDLADAAPSSDRARKLALLDRAAEQARAAEPGSNKYFQMGEVAEHWLELGEREKARAMLAEGFALVRELPPLKRTDAGSFLGHMAWLDPKAAVELMRGVGPDRWHERILANIAIRAAHEHPAEAEEVLNAFREPTWRVNAVPRICRRMAGKDPDRARRIAASQPVSSERAYAWTFLALGLRASDPAASREALDRAVAEIDAVAPGDPRESWSGNAAASILPLVEELAPDVVEEVFWHAVALQPADEDPREDLGGNGGEGRSDLPLLLSRYDRAVAATLLAPVDEYLRGIPNRADGDNATPAMILAVGAIDPRRAVEVVEGLPKARSRSINDSTNWARQTLSDQLAMPPDRRWMRIWRFHAGCGIAMFEDVYRDL</sequence>
<name>A0A5B9W5F1_9BACT</name>
<dbReference type="Gene3D" id="2.60.40.1120">
    <property type="entry name" value="Carboxypeptidase-like, regulatory domain"/>
    <property type="match status" value="1"/>
</dbReference>
<dbReference type="GO" id="GO:0051213">
    <property type="term" value="F:dioxygenase activity"/>
    <property type="evidence" value="ECO:0007669"/>
    <property type="project" value="UniProtKB-KW"/>
</dbReference>
<evidence type="ECO:0000256" key="1">
    <source>
        <dbReference type="SAM" id="MobiDB-lite"/>
    </source>
</evidence>
<reference evidence="2 3" key="1">
    <citation type="submission" date="2019-08" db="EMBL/GenBank/DDBJ databases">
        <title>Deep-cultivation of Planctomycetes and their phenomic and genomic characterization uncovers novel biology.</title>
        <authorList>
            <person name="Wiegand S."/>
            <person name="Jogler M."/>
            <person name="Boedeker C."/>
            <person name="Pinto D."/>
            <person name="Vollmers J."/>
            <person name="Rivas-Marin E."/>
            <person name="Kohn T."/>
            <person name="Peeters S.H."/>
            <person name="Heuer A."/>
            <person name="Rast P."/>
            <person name="Oberbeckmann S."/>
            <person name="Bunk B."/>
            <person name="Jeske O."/>
            <person name="Meyerdierks A."/>
            <person name="Storesund J.E."/>
            <person name="Kallscheuer N."/>
            <person name="Luecker S."/>
            <person name="Lage O.M."/>
            <person name="Pohl T."/>
            <person name="Merkel B.J."/>
            <person name="Hornburger P."/>
            <person name="Mueller R.-W."/>
            <person name="Bruemmer F."/>
            <person name="Labrenz M."/>
            <person name="Spormann A.M."/>
            <person name="Op den Camp H."/>
            <person name="Overmann J."/>
            <person name="Amann R."/>
            <person name="Jetten M.S.M."/>
            <person name="Mascher T."/>
            <person name="Medema M.H."/>
            <person name="Devos D.P."/>
            <person name="Kaster A.-K."/>
            <person name="Ovreas L."/>
            <person name="Rohde M."/>
            <person name="Galperin M.Y."/>
            <person name="Jogler C."/>
        </authorList>
    </citation>
    <scope>NUCLEOTIDE SEQUENCE [LARGE SCALE GENOMIC DNA]</scope>
    <source>
        <strain evidence="2 3">OJF2</strain>
    </source>
</reference>
<dbReference type="KEGG" id="agv:OJF2_40890"/>
<dbReference type="AlphaFoldDB" id="A0A5B9W5F1"/>
<gene>
    <name evidence="2" type="ORF">OJF2_40890</name>
</gene>
<dbReference type="SUPFAM" id="SSF49464">
    <property type="entry name" value="Carboxypeptidase regulatory domain-like"/>
    <property type="match status" value="2"/>
</dbReference>
<evidence type="ECO:0000313" key="2">
    <source>
        <dbReference type="EMBL" id="QEH35537.1"/>
    </source>
</evidence>